<dbReference type="InterPro" id="IPR036397">
    <property type="entry name" value="RNaseH_sf"/>
</dbReference>
<keyword evidence="11 16" id="KW-0239">DNA-directed DNA polymerase</keyword>
<evidence type="ECO:0000256" key="15">
    <source>
        <dbReference type="ARBA" id="ARBA00023242"/>
    </source>
</evidence>
<dbReference type="PANTHER" id="PTHR10670:SF0">
    <property type="entry name" value="DNA POLYMERASE EPSILON CATALYTIC SUBUNIT A"/>
    <property type="match status" value="1"/>
</dbReference>
<keyword evidence="12 16" id="KW-0408">Iron</keyword>
<evidence type="ECO:0000259" key="19">
    <source>
        <dbReference type="Pfam" id="PF22634"/>
    </source>
</evidence>
<dbReference type="PANTHER" id="PTHR10670">
    <property type="entry name" value="DNA POLYMERASE EPSILON CATALYTIC SUBUNIT A"/>
    <property type="match status" value="1"/>
</dbReference>
<comment type="similarity">
    <text evidence="3 16">Belongs to the DNA polymerase type-B family.</text>
</comment>
<dbReference type="Gene3D" id="3.30.420.10">
    <property type="entry name" value="Ribonuclease H-like superfamily/Ribonuclease H"/>
    <property type="match status" value="1"/>
</dbReference>
<dbReference type="SUPFAM" id="SSF53098">
    <property type="entry name" value="Ribonuclease H-like"/>
    <property type="match status" value="1"/>
</dbReference>
<dbReference type="InterPro" id="IPR012337">
    <property type="entry name" value="RNaseH-like_sf"/>
</dbReference>
<sequence length="1061" mass="122490">MMISYMIDGRGFLIVNREIVSQDVEDFEYTPKPEYEGCFTVYNEKNEYELLIRFFEHIQLVKPHIFVTPFVETRAASYNLNMSKEIGFAKDGQGEYKSSQSIHMDAFKWVKRDSYLPMGSQNLKACAKAKLRYDPQELDPELMVQMAKEQPKVLASYSVSDAVATYYLYMKYVHPFIFALCTIIPMEPDEMKKSVEVLRKGSGTLCEALLMVQAYHGNIVFPNKQETDLRKLTDDGRLIDSETYVGGHVEALESGIFRTDLPCRFRLDPDVLKRLVGELPRTLRYSVEMEGISYEAITNFEEKCEEVKQMLQNLIDFPNRLENPIIYHLDVGAMYPNIILTNRLQPQAIIDETVCAACDFNRPKAKCQRKMEWMWRAEVVPANRSEYQRILQQLENETFVFNNFSKPFHQLPKDEQVKIEKKRLQDYCRKAYRRLHETRSELRTVTVCQRENSFYVDTVKAFRDRRYEYKALLKSAKKKLDQATKSGDISEIKSCKSKEVLYDSLQLAHKCILNSFYGYVMRKGSRWHSMEMAGIVCYTGAQIITHAKELVEKVGRPLELDTDGIWCALPAGFPENITFSTSDEKRSRLTVSYPGAALNIMIRDAYTNDQYHNLVDKDRKIYKITAENSIAFEVDGPYKAMVLPASKEEGKRLKKRYAVFNFDGSLAELKGFEVKRRGELQLIKNFQSSVFDAFLKGSTLEEVYQCAASIADYWLDILFSKGSCISDKELFELLSENRSLSRKLEDYGSQKSTSITVARRLAEFLGDEMVKDAGLNCKIVIASKPEGSPVLRFRAIPSVIFQAEPSVMRHYLRKWTKCSNLTSYDIRDILDWPYYIERLGSAIQKIITIPAALQGVSNPVPRVPHPDWLHKRLIEKTDIMKQKRITDLFSKMSKSEREAKNLTEIREAANKNNANEADVMEIPSKEQEIEELISSKKTNPTNPIIKKLSTTKKRRSSPQGRNASTKDNDFSKSWREVLGDPPAYGSTKEQHSKWLIFLKNKWSFQLRQKSELKKLRKRSLREEIESVAKRKLNNTGAPTSGLDSFVQRSVCNLFELTWKIV</sequence>
<accession>A0A915L7P5</accession>
<keyword evidence="14 16" id="KW-0238">DNA-binding</keyword>
<dbReference type="InterPro" id="IPR055191">
    <property type="entry name" value="POL2_thumb"/>
</dbReference>
<comment type="catalytic activity">
    <reaction evidence="16">
        <text>DNA(n) + a 2'-deoxyribonucleoside 5'-triphosphate = DNA(n+1) + diphosphate</text>
        <dbReference type="Rhea" id="RHEA:22508"/>
        <dbReference type="Rhea" id="RHEA-COMP:17339"/>
        <dbReference type="Rhea" id="RHEA-COMP:17340"/>
        <dbReference type="ChEBI" id="CHEBI:33019"/>
        <dbReference type="ChEBI" id="CHEBI:61560"/>
        <dbReference type="ChEBI" id="CHEBI:173112"/>
        <dbReference type="EC" id="2.7.7.7"/>
    </reaction>
</comment>
<dbReference type="SMART" id="SM00486">
    <property type="entry name" value="POLBc"/>
    <property type="match status" value="1"/>
</dbReference>
<keyword evidence="13 16" id="KW-0411">Iron-sulfur</keyword>
<dbReference type="GO" id="GO:0006297">
    <property type="term" value="P:nucleotide-excision repair, DNA gap filling"/>
    <property type="evidence" value="ECO:0007669"/>
    <property type="project" value="TreeGrafter"/>
</dbReference>
<dbReference type="GO" id="GO:0008310">
    <property type="term" value="F:single-stranded DNA 3'-5' DNA exonuclease activity"/>
    <property type="evidence" value="ECO:0007669"/>
    <property type="project" value="TreeGrafter"/>
</dbReference>
<reference evidence="21" key="1">
    <citation type="submission" date="2022-11" db="UniProtKB">
        <authorList>
            <consortium name="WormBaseParasite"/>
        </authorList>
    </citation>
    <scope>IDENTIFICATION</scope>
</reference>
<proteinExistence type="inferred from homology"/>
<evidence type="ECO:0000256" key="11">
    <source>
        <dbReference type="ARBA" id="ARBA00022932"/>
    </source>
</evidence>
<dbReference type="InterPro" id="IPR023211">
    <property type="entry name" value="DNA_pol_palm_dom_sf"/>
</dbReference>
<dbReference type="FunFam" id="1.10.287.690:FF:000005">
    <property type="entry name" value="DNA polymerase epsilon catalytic subunit"/>
    <property type="match status" value="1"/>
</dbReference>
<dbReference type="InterPro" id="IPR029703">
    <property type="entry name" value="POL2"/>
</dbReference>
<evidence type="ECO:0000256" key="13">
    <source>
        <dbReference type="ARBA" id="ARBA00023014"/>
    </source>
</evidence>
<dbReference type="Gene3D" id="3.90.1600.10">
    <property type="entry name" value="Palm domain of DNA polymerase"/>
    <property type="match status" value="1"/>
</dbReference>
<dbReference type="GO" id="GO:0008270">
    <property type="term" value="F:zinc ion binding"/>
    <property type="evidence" value="ECO:0007669"/>
    <property type="project" value="UniProtKB-KW"/>
</dbReference>
<dbReference type="SUPFAM" id="SSF56672">
    <property type="entry name" value="DNA/RNA polymerases"/>
    <property type="match status" value="1"/>
</dbReference>
<feature type="domain" description="DNA polymerase epsilon ,catalytic subunit A thumb" evidence="19">
    <location>
        <begin position="676"/>
        <end position="854"/>
    </location>
</feature>
<dbReference type="GO" id="GO:0003677">
    <property type="term" value="F:DNA binding"/>
    <property type="evidence" value="ECO:0007669"/>
    <property type="project" value="UniProtKB-KW"/>
</dbReference>
<evidence type="ECO:0000256" key="8">
    <source>
        <dbReference type="ARBA" id="ARBA00022723"/>
    </source>
</evidence>
<dbReference type="Gene3D" id="1.10.287.690">
    <property type="entry name" value="Helix hairpin bin"/>
    <property type="match status" value="1"/>
</dbReference>
<dbReference type="GO" id="GO:0045004">
    <property type="term" value="P:DNA replication proofreading"/>
    <property type="evidence" value="ECO:0007669"/>
    <property type="project" value="TreeGrafter"/>
</dbReference>
<dbReference type="Pfam" id="PF22634">
    <property type="entry name" value="POL2_thumb"/>
    <property type="match status" value="1"/>
</dbReference>
<dbReference type="WBParaSite" id="nRc.2.0.1.t47135-RA">
    <property type="protein sequence ID" value="nRc.2.0.1.t47135-RA"/>
    <property type="gene ID" value="nRc.2.0.1.g47135"/>
</dbReference>
<organism evidence="20 21">
    <name type="scientific">Romanomermis culicivorax</name>
    <name type="common">Nematode worm</name>
    <dbReference type="NCBI Taxonomy" id="13658"/>
    <lineage>
        <taxon>Eukaryota</taxon>
        <taxon>Metazoa</taxon>
        <taxon>Ecdysozoa</taxon>
        <taxon>Nematoda</taxon>
        <taxon>Enoplea</taxon>
        <taxon>Dorylaimia</taxon>
        <taxon>Mermithida</taxon>
        <taxon>Mermithoidea</taxon>
        <taxon>Mermithidae</taxon>
        <taxon>Romanomermis</taxon>
    </lineage>
</organism>
<dbReference type="AlphaFoldDB" id="A0A915L7P5"/>
<dbReference type="FunFam" id="3.90.1600.10:FF:000006">
    <property type="entry name" value="DNA polymerase epsilon catalytic subunit"/>
    <property type="match status" value="1"/>
</dbReference>
<evidence type="ECO:0000313" key="21">
    <source>
        <dbReference type="WBParaSite" id="nRc.2.0.1.t47135-RA"/>
    </source>
</evidence>
<evidence type="ECO:0000256" key="10">
    <source>
        <dbReference type="ARBA" id="ARBA00022833"/>
    </source>
</evidence>
<feature type="compositionally biased region" description="Basic and acidic residues" evidence="17">
    <location>
        <begin position="964"/>
        <end position="974"/>
    </location>
</feature>
<name>A0A915L7P5_ROMCU</name>
<comment type="function">
    <text evidence="16">DNA polymerase II participates in chromosomal DNA replication.</text>
</comment>
<dbReference type="GO" id="GO:0003887">
    <property type="term" value="F:DNA-directed DNA polymerase activity"/>
    <property type="evidence" value="ECO:0007669"/>
    <property type="project" value="UniProtKB-KW"/>
</dbReference>
<dbReference type="Gene3D" id="1.10.132.60">
    <property type="entry name" value="DNA polymerase family B, C-terminal domain"/>
    <property type="match status" value="1"/>
</dbReference>
<keyword evidence="5 16" id="KW-0808">Transferase</keyword>
<dbReference type="CDD" id="cd05535">
    <property type="entry name" value="POLBc_epsilon"/>
    <property type="match status" value="1"/>
</dbReference>
<feature type="region of interest" description="Disordered" evidence="17">
    <location>
        <begin position="932"/>
        <end position="974"/>
    </location>
</feature>
<keyword evidence="20" id="KW-1185">Reference proteome</keyword>
<dbReference type="GO" id="GO:0000166">
    <property type="term" value="F:nucleotide binding"/>
    <property type="evidence" value="ECO:0007669"/>
    <property type="project" value="InterPro"/>
</dbReference>
<feature type="domain" description="DNA-directed DNA polymerase family B exonuclease" evidence="18">
    <location>
        <begin position="1"/>
        <end position="125"/>
    </location>
</feature>
<dbReference type="Proteomes" id="UP000887565">
    <property type="component" value="Unplaced"/>
</dbReference>
<evidence type="ECO:0000256" key="12">
    <source>
        <dbReference type="ARBA" id="ARBA00023004"/>
    </source>
</evidence>
<keyword evidence="8 16" id="KW-0479">Metal-binding</keyword>
<dbReference type="InterPro" id="IPR043502">
    <property type="entry name" value="DNA/RNA_pol_sf"/>
</dbReference>
<dbReference type="InterPro" id="IPR042087">
    <property type="entry name" value="DNA_pol_B_thumb"/>
</dbReference>
<comment type="cofactor">
    <cofactor evidence="1 16">
        <name>[4Fe-4S] cluster</name>
        <dbReference type="ChEBI" id="CHEBI:49883"/>
    </cofactor>
</comment>
<dbReference type="GO" id="GO:0008622">
    <property type="term" value="C:epsilon DNA polymerase complex"/>
    <property type="evidence" value="ECO:0007669"/>
    <property type="project" value="InterPro"/>
</dbReference>
<evidence type="ECO:0000256" key="2">
    <source>
        <dbReference type="ARBA" id="ARBA00004123"/>
    </source>
</evidence>
<dbReference type="InterPro" id="IPR006172">
    <property type="entry name" value="DNA-dir_DNA_pol_B"/>
</dbReference>
<evidence type="ECO:0000256" key="17">
    <source>
        <dbReference type="SAM" id="MobiDB-lite"/>
    </source>
</evidence>
<dbReference type="FunFam" id="3.30.420.10:FF:000010">
    <property type="entry name" value="DNA polymerase epsilon catalytic subunit"/>
    <property type="match status" value="1"/>
</dbReference>
<evidence type="ECO:0000256" key="9">
    <source>
        <dbReference type="ARBA" id="ARBA00022771"/>
    </source>
</evidence>
<keyword evidence="6 16" id="KW-0548">Nucleotidyltransferase</keyword>
<keyword evidence="7 16" id="KW-0235">DNA replication</keyword>
<evidence type="ECO:0000256" key="5">
    <source>
        <dbReference type="ARBA" id="ARBA00022679"/>
    </source>
</evidence>
<dbReference type="GO" id="GO:0006287">
    <property type="term" value="P:base-excision repair, gap-filling"/>
    <property type="evidence" value="ECO:0007669"/>
    <property type="project" value="TreeGrafter"/>
</dbReference>
<evidence type="ECO:0000256" key="3">
    <source>
        <dbReference type="ARBA" id="ARBA00005755"/>
    </source>
</evidence>
<dbReference type="GO" id="GO:0051539">
    <property type="term" value="F:4 iron, 4 sulfur cluster binding"/>
    <property type="evidence" value="ECO:0007669"/>
    <property type="project" value="UniProtKB-KW"/>
</dbReference>
<keyword evidence="4 16" id="KW-0004">4Fe-4S</keyword>
<evidence type="ECO:0000256" key="7">
    <source>
        <dbReference type="ARBA" id="ARBA00022705"/>
    </source>
</evidence>
<comment type="subcellular location">
    <subcellularLocation>
        <location evidence="2 16">Nucleus</location>
    </subcellularLocation>
</comment>
<dbReference type="OMA" id="EREECSI"/>
<evidence type="ECO:0000256" key="16">
    <source>
        <dbReference type="RuleBase" id="RU365029"/>
    </source>
</evidence>
<keyword evidence="10 16" id="KW-0862">Zinc</keyword>
<evidence type="ECO:0000256" key="4">
    <source>
        <dbReference type="ARBA" id="ARBA00022485"/>
    </source>
</evidence>
<keyword evidence="9 16" id="KW-0863">Zinc-finger</keyword>
<evidence type="ECO:0000259" key="18">
    <source>
        <dbReference type="Pfam" id="PF03104"/>
    </source>
</evidence>
<dbReference type="Pfam" id="PF03104">
    <property type="entry name" value="DNA_pol_B_exo1"/>
    <property type="match status" value="1"/>
</dbReference>
<dbReference type="GO" id="GO:0006272">
    <property type="term" value="P:leading strand elongation"/>
    <property type="evidence" value="ECO:0007669"/>
    <property type="project" value="TreeGrafter"/>
</dbReference>
<evidence type="ECO:0000256" key="1">
    <source>
        <dbReference type="ARBA" id="ARBA00001966"/>
    </source>
</evidence>
<dbReference type="GO" id="GO:0000278">
    <property type="term" value="P:mitotic cell cycle"/>
    <property type="evidence" value="ECO:0007669"/>
    <property type="project" value="TreeGrafter"/>
</dbReference>
<evidence type="ECO:0000256" key="6">
    <source>
        <dbReference type="ARBA" id="ARBA00022695"/>
    </source>
</evidence>
<dbReference type="EC" id="2.7.7.7" evidence="16"/>
<evidence type="ECO:0000313" key="20">
    <source>
        <dbReference type="Proteomes" id="UP000887565"/>
    </source>
</evidence>
<dbReference type="InterPro" id="IPR006133">
    <property type="entry name" value="DNA-dir_DNA_pol_B_exonuc"/>
</dbReference>
<dbReference type="FunFam" id="1.10.132.60:FF:000002">
    <property type="entry name" value="DNA polymerase epsilon catalytic subunit"/>
    <property type="match status" value="1"/>
</dbReference>
<keyword evidence="15 16" id="KW-0539">Nucleus</keyword>
<protein>
    <recommendedName>
        <fullName evidence="16">DNA polymerase epsilon catalytic subunit</fullName>
        <ecNumber evidence="16">2.7.7.7</ecNumber>
    </recommendedName>
</protein>
<evidence type="ECO:0000256" key="14">
    <source>
        <dbReference type="ARBA" id="ARBA00023125"/>
    </source>
</evidence>